<accession>A0A7W2E990</accession>
<evidence type="ECO:0000313" key="3">
    <source>
        <dbReference type="Proteomes" id="UP000523682"/>
    </source>
</evidence>
<reference evidence="2 3" key="1">
    <citation type="submission" date="2020-07" db="EMBL/GenBank/DDBJ databases">
        <title>Draft genome and description of Corynebacterium haemomassiliense strain Marseile-Q3615 sp. nov.</title>
        <authorList>
            <person name="Boxberger M."/>
            <person name="La Scola B."/>
        </authorList>
    </citation>
    <scope>NUCLEOTIDE SEQUENCE [LARGE SCALE GENOMIC DNA]</scope>
    <source>
        <strain evidence="2 3">Marseille-Q3615</strain>
    </source>
</reference>
<dbReference type="SUPFAM" id="SSF100950">
    <property type="entry name" value="NagB/RpiA/CoA transferase-like"/>
    <property type="match status" value="1"/>
</dbReference>
<feature type="domain" description="LUD" evidence="1">
    <location>
        <begin position="17"/>
        <end position="223"/>
    </location>
</feature>
<name>A0A7W2E990_9CORY</name>
<organism evidence="2 3">
    <name type="scientific">Corynebacterium haemomassiliense</name>
    <dbReference type="NCBI Taxonomy" id="2754726"/>
    <lineage>
        <taxon>Bacteria</taxon>
        <taxon>Bacillati</taxon>
        <taxon>Actinomycetota</taxon>
        <taxon>Actinomycetes</taxon>
        <taxon>Mycobacteriales</taxon>
        <taxon>Corynebacteriaceae</taxon>
        <taxon>Corynebacterium</taxon>
    </lineage>
</organism>
<dbReference type="PANTHER" id="PTHR43682">
    <property type="entry name" value="LACTATE UTILIZATION PROTEIN C"/>
    <property type="match status" value="1"/>
</dbReference>
<dbReference type="AlphaFoldDB" id="A0A7W2E990"/>
<dbReference type="Gene3D" id="3.40.50.10420">
    <property type="entry name" value="NagB/RpiA/CoA transferase-like"/>
    <property type="match status" value="1"/>
</dbReference>
<dbReference type="PANTHER" id="PTHR43682:SF1">
    <property type="entry name" value="LACTATE UTILIZATION PROTEIN C"/>
    <property type="match status" value="1"/>
</dbReference>
<dbReference type="RefSeq" id="WP_181888228.1">
    <property type="nucleotide sequence ID" value="NZ_CP170998.1"/>
</dbReference>
<evidence type="ECO:0000259" key="1">
    <source>
        <dbReference type="Pfam" id="PF02589"/>
    </source>
</evidence>
<dbReference type="InterPro" id="IPR003741">
    <property type="entry name" value="LUD_dom"/>
</dbReference>
<keyword evidence="3" id="KW-1185">Reference proteome</keyword>
<dbReference type="InterPro" id="IPR024185">
    <property type="entry name" value="FTHF_cligase-like_sf"/>
</dbReference>
<gene>
    <name evidence="2" type="ORF">H0193_01365</name>
</gene>
<dbReference type="Proteomes" id="UP000523682">
    <property type="component" value="Unassembled WGS sequence"/>
</dbReference>
<proteinExistence type="predicted"/>
<sequence>MTTRVTGNSAPRDARNEDAKREILKRIRDAQQLSNTPEHVEVVRNYNTSSDISGDDLREILIDRLVDYKADVVETTEATLAEDIVKVLADRKCNEVVYAPGLDASLFDGFAGTARPDSNDTDPRELSDVDAVITDSQVTSAQTGSIVLESGDVCGRRALSLVPDRHICIVRPETVVFGVPEMISRINPERPATMISGPSATSDIELVRVEGVHGPRDLIVMVVK</sequence>
<dbReference type="EMBL" id="JACDTZ010000001">
    <property type="protein sequence ID" value="MBA5243480.1"/>
    <property type="molecule type" value="Genomic_DNA"/>
</dbReference>
<protein>
    <submittedName>
        <fullName evidence="2">LUD domain-containing protein</fullName>
    </submittedName>
</protein>
<comment type="caution">
    <text evidence="2">The sequence shown here is derived from an EMBL/GenBank/DDBJ whole genome shotgun (WGS) entry which is preliminary data.</text>
</comment>
<dbReference type="Pfam" id="PF02589">
    <property type="entry name" value="LUD_dom"/>
    <property type="match status" value="1"/>
</dbReference>
<dbReference type="InterPro" id="IPR037171">
    <property type="entry name" value="NagB/RpiA_transferase-like"/>
</dbReference>
<evidence type="ECO:0000313" key="2">
    <source>
        <dbReference type="EMBL" id="MBA5243480.1"/>
    </source>
</evidence>